<dbReference type="OrthoDB" id="303614at2759"/>
<comment type="caution">
    <text evidence="14">The sequence shown here is derived from an EMBL/GenBank/DDBJ whole genome shotgun (WGS) entry which is preliminary data.</text>
</comment>
<comment type="function">
    <text evidence="2">Catalyzes the oxidation of either pyridoxine 5'-phosphate (PNP) or pyridoxamine 5'-phosphate (PMP) into pyridoxal 5'-phosphate (PLP).</text>
</comment>
<comment type="cofactor">
    <cofactor evidence="1">
        <name>FMN</name>
        <dbReference type="ChEBI" id="CHEBI:58210"/>
    </cofactor>
</comment>
<organism evidence="14 15">
    <name type="scientific">Macrostomum lignano</name>
    <dbReference type="NCBI Taxonomy" id="282301"/>
    <lineage>
        <taxon>Eukaryota</taxon>
        <taxon>Metazoa</taxon>
        <taxon>Spiralia</taxon>
        <taxon>Lophotrochozoa</taxon>
        <taxon>Platyhelminthes</taxon>
        <taxon>Rhabditophora</taxon>
        <taxon>Macrostomorpha</taxon>
        <taxon>Macrostomida</taxon>
        <taxon>Macrostomidae</taxon>
        <taxon>Macrostomum</taxon>
    </lineage>
</organism>
<comment type="pathway">
    <text evidence="3">Cofactor metabolism; pyridoxal 5'-phosphate salvage; pyridoxal 5'-phosphate from pyridoxamine 5'-phosphate: step 1/1.</text>
</comment>
<comment type="pathway">
    <text evidence="4">Cofactor metabolism; pyridoxal 5'-phosphate salvage; pyridoxal 5'-phosphate from pyridoxine 5'-phosphate: step 1/1.</text>
</comment>
<dbReference type="GO" id="GO:0008615">
    <property type="term" value="P:pyridoxine biosynthetic process"/>
    <property type="evidence" value="ECO:0007669"/>
    <property type="project" value="UniProtKB-KW"/>
</dbReference>
<dbReference type="NCBIfam" id="NF004231">
    <property type="entry name" value="PRK05679.1"/>
    <property type="match status" value="1"/>
</dbReference>
<comment type="similarity">
    <text evidence="5">Belongs to the pyridoxamine 5'-phosphate oxidase family.</text>
</comment>
<evidence type="ECO:0000259" key="13">
    <source>
        <dbReference type="Pfam" id="PF10590"/>
    </source>
</evidence>
<dbReference type="Pfam" id="PF10590">
    <property type="entry name" value="PNP_phzG_C"/>
    <property type="match status" value="1"/>
</dbReference>
<dbReference type="STRING" id="282301.A0A267ESA1"/>
<dbReference type="GO" id="GO:0004733">
    <property type="term" value="F:pyridoxamine phosphate oxidase activity"/>
    <property type="evidence" value="ECO:0007669"/>
    <property type="project" value="UniProtKB-EC"/>
</dbReference>
<reference evidence="14 15" key="1">
    <citation type="submission" date="2017-06" db="EMBL/GenBank/DDBJ databases">
        <title>A platform for efficient transgenesis in Macrostomum lignano, a flatworm model organism for stem cell research.</title>
        <authorList>
            <person name="Berezikov E."/>
        </authorList>
    </citation>
    <scope>NUCLEOTIDE SEQUENCE [LARGE SCALE GENOMIC DNA]</scope>
    <source>
        <strain evidence="14">DV1</strain>
        <tissue evidence="14">Whole organism</tissue>
    </source>
</reference>
<dbReference type="PROSITE" id="PS01064">
    <property type="entry name" value="PYRIDOX_OXIDASE"/>
    <property type="match status" value="1"/>
</dbReference>
<feature type="non-terminal residue" evidence="14">
    <location>
        <position position="1"/>
    </location>
</feature>
<dbReference type="NCBIfam" id="TIGR00558">
    <property type="entry name" value="pdxH"/>
    <property type="match status" value="1"/>
</dbReference>
<evidence type="ECO:0000256" key="8">
    <source>
        <dbReference type="ARBA" id="ARBA00022630"/>
    </source>
</evidence>
<dbReference type="Pfam" id="PF01243">
    <property type="entry name" value="PNPOx_N"/>
    <property type="match status" value="1"/>
</dbReference>
<dbReference type="InterPro" id="IPR019576">
    <property type="entry name" value="Pyridoxamine_oxidase_dimer_C"/>
</dbReference>
<evidence type="ECO:0000256" key="9">
    <source>
        <dbReference type="ARBA" id="ARBA00022643"/>
    </source>
</evidence>
<dbReference type="InterPro" id="IPR011576">
    <property type="entry name" value="Pyridox_Oxase_N"/>
</dbReference>
<feature type="domain" description="Pyridoxamine 5'-phosphate oxidase N-terminal" evidence="12">
    <location>
        <begin position="74"/>
        <end position="185"/>
    </location>
</feature>
<protein>
    <recommendedName>
        <fullName evidence="7">pyridoxal 5'-phosphate synthase</fullName>
        <ecNumber evidence="7">1.4.3.5</ecNumber>
    </recommendedName>
</protein>
<dbReference type="SUPFAM" id="SSF50475">
    <property type="entry name" value="FMN-binding split barrel"/>
    <property type="match status" value="1"/>
</dbReference>
<evidence type="ECO:0000256" key="10">
    <source>
        <dbReference type="ARBA" id="ARBA00023002"/>
    </source>
</evidence>
<dbReference type="GO" id="GO:0010181">
    <property type="term" value="F:FMN binding"/>
    <property type="evidence" value="ECO:0007669"/>
    <property type="project" value="InterPro"/>
</dbReference>
<feature type="domain" description="Pyridoxine 5'-phosphate oxidase dimerisation C-terminal" evidence="13">
    <location>
        <begin position="205"/>
        <end position="259"/>
    </location>
</feature>
<dbReference type="EMBL" id="NIVC01001810">
    <property type="protein sequence ID" value="PAA63844.1"/>
    <property type="molecule type" value="Genomic_DNA"/>
</dbReference>
<dbReference type="AlphaFoldDB" id="A0A267ESA1"/>
<evidence type="ECO:0000256" key="6">
    <source>
        <dbReference type="ARBA" id="ARBA00011738"/>
    </source>
</evidence>
<accession>A0A267ESA1</accession>
<proteinExistence type="inferred from homology"/>
<dbReference type="EC" id="1.4.3.5" evidence="7"/>
<keyword evidence="15" id="KW-1185">Reference proteome</keyword>
<evidence type="ECO:0000313" key="14">
    <source>
        <dbReference type="EMBL" id="PAA63844.1"/>
    </source>
</evidence>
<evidence type="ECO:0000256" key="5">
    <source>
        <dbReference type="ARBA" id="ARBA00007301"/>
    </source>
</evidence>
<dbReference type="PANTHER" id="PTHR10851:SF0">
    <property type="entry name" value="PYRIDOXINE-5'-PHOSPHATE OXIDASE"/>
    <property type="match status" value="1"/>
</dbReference>
<dbReference type="Gene3D" id="2.30.110.10">
    <property type="entry name" value="Electron Transport, Fmn-binding Protein, Chain A"/>
    <property type="match status" value="1"/>
</dbReference>
<keyword evidence="9" id="KW-0288">FMN</keyword>
<dbReference type="PIRSF" id="PIRSF000190">
    <property type="entry name" value="Pyd_amn-ph_oxd"/>
    <property type="match status" value="1"/>
</dbReference>
<keyword evidence="10" id="KW-0560">Oxidoreductase</keyword>
<dbReference type="HAMAP" id="MF_01629">
    <property type="entry name" value="PdxH"/>
    <property type="match status" value="1"/>
</dbReference>
<dbReference type="UniPathway" id="UPA01068">
    <property type="reaction ID" value="UER00304"/>
</dbReference>
<evidence type="ECO:0000256" key="3">
    <source>
        <dbReference type="ARBA" id="ARBA00004738"/>
    </source>
</evidence>
<name>A0A267ESA1_9PLAT</name>
<evidence type="ECO:0000256" key="2">
    <source>
        <dbReference type="ARBA" id="ARBA00003691"/>
    </source>
</evidence>
<evidence type="ECO:0000256" key="11">
    <source>
        <dbReference type="ARBA" id="ARBA00023096"/>
    </source>
</evidence>
<dbReference type="InterPro" id="IPR000659">
    <property type="entry name" value="Pyridox_Oxase"/>
</dbReference>
<evidence type="ECO:0000259" key="12">
    <source>
        <dbReference type="Pfam" id="PF01243"/>
    </source>
</evidence>
<dbReference type="PANTHER" id="PTHR10851">
    <property type="entry name" value="PYRIDOXINE-5-PHOSPHATE OXIDASE"/>
    <property type="match status" value="1"/>
</dbReference>
<dbReference type="InterPro" id="IPR012349">
    <property type="entry name" value="Split_barrel_FMN-bd"/>
</dbReference>
<dbReference type="InterPro" id="IPR019740">
    <property type="entry name" value="Pyridox_Oxase_CS"/>
</dbReference>
<comment type="subunit">
    <text evidence="6">Homodimer.</text>
</comment>
<dbReference type="Proteomes" id="UP000215902">
    <property type="component" value="Unassembled WGS sequence"/>
</dbReference>
<keyword evidence="11" id="KW-0664">Pyridoxine biosynthesis</keyword>
<evidence type="ECO:0000313" key="15">
    <source>
        <dbReference type="Proteomes" id="UP000215902"/>
    </source>
</evidence>
<keyword evidence="8" id="KW-0285">Flavoprotein</keyword>
<evidence type="ECO:0000256" key="1">
    <source>
        <dbReference type="ARBA" id="ARBA00001917"/>
    </source>
</evidence>
<evidence type="ECO:0000256" key="7">
    <source>
        <dbReference type="ARBA" id="ARBA00012801"/>
    </source>
</evidence>
<evidence type="ECO:0000256" key="4">
    <source>
        <dbReference type="ARBA" id="ARBA00005037"/>
    </source>
</evidence>
<gene>
    <name evidence="14" type="ORF">BOX15_Mlig000445g1</name>
</gene>
<sequence>PFLNLRAQYILRIARQFKMQSSAISNISDWRKPYAERNQLEDLLHSIPAPAPYTVWLRWFEQGTAIIKETNSPNEPNQMALATATRDGCPSVRYVLLKGHDERGFYFYTNYSSRKGKELAENPRASLCQYWPELNRSIRIEGRVERTSAENSEAYFRSRPLPSQIGAAVSPQSQVVPSRDFLEDRRRELDARVSQGESVARPESWGGYCVLPTSYEFWQGQRDRLHDRVRFRRRQDLTEEEMRMAQPAEGDWVCERLAP</sequence>
<dbReference type="FunFam" id="2.30.110.10:FF:000005">
    <property type="entry name" value="NAD(P)H-hydrate epimerase"/>
    <property type="match status" value="1"/>
</dbReference>